<dbReference type="Pfam" id="PF04402">
    <property type="entry name" value="SIMPL"/>
    <property type="match status" value="1"/>
</dbReference>
<dbReference type="AlphaFoldDB" id="A0AA37T4N9"/>
<evidence type="ECO:0000313" key="2">
    <source>
        <dbReference type="EMBL" id="GLR72023.1"/>
    </source>
</evidence>
<comment type="caution">
    <text evidence="2">The sequence shown here is derived from an EMBL/GenBank/DDBJ whole genome shotgun (WGS) entry which is preliminary data.</text>
</comment>
<feature type="signal peptide" evidence="1">
    <location>
        <begin position="1"/>
        <end position="19"/>
    </location>
</feature>
<gene>
    <name evidence="2" type="ORF">GCM10007852_29310</name>
</gene>
<dbReference type="RefSeq" id="WP_284218384.1">
    <property type="nucleotide sequence ID" value="NZ_BSOT01000007.1"/>
</dbReference>
<dbReference type="Proteomes" id="UP001156601">
    <property type="component" value="Unassembled WGS sequence"/>
</dbReference>
<organism evidence="2 3">
    <name type="scientific">Agaribacter marinus</name>
    <dbReference type="NCBI Taxonomy" id="1431249"/>
    <lineage>
        <taxon>Bacteria</taxon>
        <taxon>Pseudomonadati</taxon>
        <taxon>Pseudomonadota</taxon>
        <taxon>Gammaproteobacteria</taxon>
        <taxon>Alteromonadales</taxon>
        <taxon>Alteromonadaceae</taxon>
        <taxon>Agaribacter</taxon>
    </lineage>
</organism>
<dbReference type="PANTHER" id="PTHR34387">
    <property type="entry name" value="SLR1258 PROTEIN"/>
    <property type="match status" value="1"/>
</dbReference>
<reference evidence="2" key="1">
    <citation type="journal article" date="2014" name="Int. J. Syst. Evol. Microbiol.">
        <title>Complete genome sequence of Corynebacterium casei LMG S-19264T (=DSM 44701T), isolated from a smear-ripened cheese.</title>
        <authorList>
            <consortium name="US DOE Joint Genome Institute (JGI-PGF)"/>
            <person name="Walter F."/>
            <person name="Albersmeier A."/>
            <person name="Kalinowski J."/>
            <person name="Ruckert C."/>
        </authorList>
    </citation>
    <scope>NUCLEOTIDE SEQUENCE</scope>
    <source>
        <strain evidence="2">NBRC 110023</strain>
    </source>
</reference>
<feature type="chain" id="PRO_5041310498" description="Oxidative stress defense protein" evidence="1">
    <location>
        <begin position="20"/>
        <end position="261"/>
    </location>
</feature>
<dbReference type="EMBL" id="BSOT01000007">
    <property type="protein sequence ID" value="GLR72023.1"/>
    <property type="molecule type" value="Genomic_DNA"/>
</dbReference>
<evidence type="ECO:0000256" key="1">
    <source>
        <dbReference type="SAM" id="SignalP"/>
    </source>
</evidence>
<name>A0AA37T4N9_9ALTE</name>
<evidence type="ECO:0008006" key="4">
    <source>
        <dbReference type="Google" id="ProtNLM"/>
    </source>
</evidence>
<evidence type="ECO:0000313" key="3">
    <source>
        <dbReference type="Proteomes" id="UP001156601"/>
    </source>
</evidence>
<dbReference type="GO" id="GO:0006974">
    <property type="term" value="P:DNA damage response"/>
    <property type="evidence" value="ECO:0007669"/>
    <property type="project" value="TreeGrafter"/>
</dbReference>
<dbReference type="InterPro" id="IPR052022">
    <property type="entry name" value="26kDa_periplasmic_antigen"/>
</dbReference>
<sequence length="261" mass="29512">MKKYLPLFLMLSSISAVCAATELKGTPDELKRFLHPDKRTVSLHTNVERRAYADQAIISVIVKTEEKSLSKAMDKNASLRKILREMLVANGVANENIQNSKFSSSPQYGWFGDKPKSFEVVNRVAIKINSEVGLQSLANIADQYDEMTISATEFKHTKKDELYLSLKDEAMKKILAEKAYYEKNLNVSLSAIYFHDNGISPVNTQGARVLRSRALAEAKGLRLEQEASYADTSTQYKPPQSSFEEVEYHLNMRVDFELESN</sequence>
<dbReference type="InterPro" id="IPR007497">
    <property type="entry name" value="SIMPL/DUF541"/>
</dbReference>
<accession>A0AA37T4N9</accession>
<dbReference type="Gene3D" id="3.30.70.2970">
    <property type="entry name" value="Protein of unknown function (DUF541), domain 2"/>
    <property type="match status" value="1"/>
</dbReference>
<reference evidence="2" key="2">
    <citation type="submission" date="2023-01" db="EMBL/GenBank/DDBJ databases">
        <title>Draft genome sequence of Agaribacter marinus strain NBRC 110023.</title>
        <authorList>
            <person name="Sun Q."/>
            <person name="Mori K."/>
        </authorList>
    </citation>
    <scope>NUCLEOTIDE SEQUENCE</scope>
    <source>
        <strain evidence="2">NBRC 110023</strain>
    </source>
</reference>
<protein>
    <recommendedName>
        <fullName evidence="4">Oxidative stress defense protein</fullName>
    </recommendedName>
</protein>
<keyword evidence="3" id="KW-1185">Reference proteome</keyword>
<proteinExistence type="predicted"/>
<keyword evidence="1" id="KW-0732">Signal</keyword>
<dbReference type="PANTHER" id="PTHR34387:SF2">
    <property type="entry name" value="SLR1258 PROTEIN"/>
    <property type="match status" value="1"/>
</dbReference>